<organism evidence="1">
    <name type="scientific">Anguilla anguilla</name>
    <name type="common">European freshwater eel</name>
    <name type="synonym">Muraena anguilla</name>
    <dbReference type="NCBI Taxonomy" id="7936"/>
    <lineage>
        <taxon>Eukaryota</taxon>
        <taxon>Metazoa</taxon>
        <taxon>Chordata</taxon>
        <taxon>Craniata</taxon>
        <taxon>Vertebrata</taxon>
        <taxon>Euteleostomi</taxon>
        <taxon>Actinopterygii</taxon>
        <taxon>Neopterygii</taxon>
        <taxon>Teleostei</taxon>
        <taxon>Anguilliformes</taxon>
        <taxon>Anguillidae</taxon>
        <taxon>Anguilla</taxon>
    </lineage>
</organism>
<reference evidence="1" key="1">
    <citation type="submission" date="2014-11" db="EMBL/GenBank/DDBJ databases">
        <authorList>
            <person name="Amaro Gonzalez C."/>
        </authorList>
    </citation>
    <scope>NUCLEOTIDE SEQUENCE</scope>
</reference>
<proteinExistence type="predicted"/>
<reference evidence="1" key="2">
    <citation type="journal article" date="2015" name="Fish Shellfish Immunol.">
        <title>Early steps in the European eel (Anguilla anguilla)-Vibrio vulnificus interaction in the gills: Role of the RtxA13 toxin.</title>
        <authorList>
            <person name="Callol A."/>
            <person name="Pajuelo D."/>
            <person name="Ebbesson L."/>
            <person name="Teles M."/>
            <person name="MacKenzie S."/>
            <person name="Amaro C."/>
        </authorList>
    </citation>
    <scope>NUCLEOTIDE SEQUENCE</scope>
</reference>
<name>A0A0E9REP3_ANGAN</name>
<accession>A0A0E9REP3</accession>
<evidence type="ECO:0000313" key="1">
    <source>
        <dbReference type="EMBL" id="JAH27564.1"/>
    </source>
</evidence>
<sequence>MALYSQTVKVQ</sequence>
<protein>
    <submittedName>
        <fullName evidence="1">Uncharacterized protein</fullName>
    </submittedName>
</protein>
<dbReference type="EMBL" id="GBXM01081013">
    <property type="protein sequence ID" value="JAH27564.1"/>
    <property type="molecule type" value="Transcribed_RNA"/>
</dbReference>